<dbReference type="InterPro" id="IPR035965">
    <property type="entry name" value="PAS-like_dom_sf"/>
</dbReference>
<dbReference type="Pfam" id="PF13426">
    <property type="entry name" value="PAS_9"/>
    <property type="match status" value="2"/>
</dbReference>
<dbReference type="PROSITE" id="PS50113">
    <property type="entry name" value="PAC"/>
    <property type="match status" value="1"/>
</dbReference>
<feature type="domain" description="PAS" evidence="1">
    <location>
        <begin position="50"/>
        <end position="94"/>
    </location>
</feature>
<dbReference type="Gene3D" id="3.30.450.20">
    <property type="entry name" value="PAS domain"/>
    <property type="match status" value="2"/>
</dbReference>
<organism evidence="3 4">
    <name type="scientific">Legionella fallonii LLAP-10</name>
    <dbReference type="NCBI Taxonomy" id="1212491"/>
    <lineage>
        <taxon>Bacteria</taxon>
        <taxon>Pseudomonadati</taxon>
        <taxon>Pseudomonadota</taxon>
        <taxon>Gammaproteobacteria</taxon>
        <taxon>Legionellales</taxon>
        <taxon>Legionellaceae</taxon>
        <taxon>Legionella</taxon>
    </lineage>
</organism>
<keyword evidence="4" id="KW-1185">Reference proteome</keyword>
<dbReference type="RefSeq" id="WP_045095462.1">
    <property type="nucleotide sequence ID" value="NZ_LN614827.1"/>
</dbReference>
<evidence type="ECO:0000313" key="4">
    <source>
        <dbReference type="Proteomes" id="UP000032430"/>
    </source>
</evidence>
<dbReference type="AlphaFoldDB" id="A0A098G309"/>
<sequence>MKKILWQEIYQLKLHVITNKILFKQNMIETISSKMSVPSQQELLYQLMTSEERYQNFMNATSDAIFVHNLKGQILDVNNVACSSLGYTRQELINSYAWEIEIAITQETIKQNTLNLANGPINLEGIHRRKDGTTFPVDVRLSIFRSMGEQFVLAIVRDISEQKRAETTIRKLTSALDQSPVLIIITDKAGTIDYVNKRVIEKTGYDYHEVVGQSLPILHSEKNYMESYKSILEGVTEGNEWRGTLQIKSKSGEYLQLSAIFSPLLDENNKEITHYLHSLFNCSI</sequence>
<name>A0A098G309_9GAMM</name>
<dbReference type="PANTHER" id="PTHR44757">
    <property type="entry name" value="DIGUANYLATE CYCLASE DGCP"/>
    <property type="match status" value="1"/>
</dbReference>
<dbReference type="InterPro" id="IPR001610">
    <property type="entry name" value="PAC"/>
</dbReference>
<dbReference type="PROSITE" id="PS50112">
    <property type="entry name" value="PAS"/>
    <property type="match status" value="2"/>
</dbReference>
<evidence type="ECO:0008006" key="5">
    <source>
        <dbReference type="Google" id="ProtNLM"/>
    </source>
</evidence>
<dbReference type="HOGENOM" id="CLU_979316_0_0_6"/>
<dbReference type="STRING" id="1212491.LFA_1448"/>
<dbReference type="EMBL" id="LN614827">
    <property type="protein sequence ID" value="CEG56867.1"/>
    <property type="molecule type" value="Genomic_DNA"/>
</dbReference>
<dbReference type="InterPro" id="IPR052155">
    <property type="entry name" value="Biofilm_reg_signaling"/>
</dbReference>
<gene>
    <name evidence="3" type="ORF">LFA_1448</name>
</gene>
<dbReference type="NCBIfam" id="TIGR00229">
    <property type="entry name" value="sensory_box"/>
    <property type="match status" value="2"/>
</dbReference>
<dbReference type="OrthoDB" id="9772100at2"/>
<feature type="domain" description="PAS" evidence="1">
    <location>
        <begin position="168"/>
        <end position="221"/>
    </location>
</feature>
<feature type="domain" description="PAC" evidence="2">
    <location>
        <begin position="121"/>
        <end position="171"/>
    </location>
</feature>
<dbReference type="InterPro" id="IPR000014">
    <property type="entry name" value="PAS"/>
</dbReference>
<dbReference type="InterPro" id="IPR000700">
    <property type="entry name" value="PAS-assoc_C"/>
</dbReference>
<dbReference type="SUPFAM" id="SSF55785">
    <property type="entry name" value="PYP-like sensor domain (PAS domain)"/>
    <property type="match status" value="2"/>
</dbReference>
<evidence type="ECO:0000259" key="2">
    <source>
        <dbReference type="PROSITE" id="PS50113"/>
    </source>
</evidence>
<dbReference type="SMART" id="SM00091">
    <property type="entry name" value="PAS"/>
    <property type="match status" value="2"/>
</dbReference>
<reference evidence="4" key="1">
    <citation type="submission" date="2014-09" db="EMBL/GenBank/DDBJ databases">
        <authorList>
            <person name="Gomez-Valero L."/>
        </authorList>
    </citation>
    <scope>NUCLEOTIDE SEQUENCE [LARGE SCALE GENOMIC DNA]</scope>
    <source>
        <strain evidence="4">ATCC700992</strain>
    </source>
</reference>
<evidence type="ECO:0000313" key="3">
    <source>
        <dbReference type="EMBL" id="CEG56867.1"/>
    </source>
</evidence>
<evidence type="ECO:0000259" key="1">
    <source>
        <dbReference type="PROSITE" id="PS50112"/>
    </source>
</evidence>
<dbReference type="SMART" id="SM00086">
    <property type="entry name" value="PAC"/>
    <property type="match status" value="1"/>
</dbReference>
<accession>A0A098G309</accession>
<dbReference type="Proteomes" id="UP000032430">
    <property type="component" value="Chromosome I"/>
</dbReference>
<dbReference type="KEGG" id="lfa:LFA_1448"/>
<dbReference type="CDD" id="cd00130">
    <property type="entry name" value="PAS"/>
    <property type="match status" value="2"/>
</dbReference>
<dbReference type="PANTHER" id="PTHR44757:SF2">
    <property type="entry name" value="BIOFILM ARCHITECTURE MAINTENANCE PROTEIN MBAA"/>
    <property type="match status" value="1"/>
</dbReference>
<proteinExistence type="predicted"/>
<protein>
    <recommendedName>
        <fullName evidence="5">PAS domain S-box protein</fullName>
    </recommendedName>
</protein>